<dbReference type="Gene3D" id="1.10.287.1700">
    <property type="match status" value="1"/>
</dbReference>
<dbReference type="EMBL" id="FXTK01000002">
    <property type="protein sequence ID" value="SMO45382.1"/>
    <property type="molecule type" value="Genomic_DNA"/>
</dbReference>
<gene>
    <name evidence="2" type="ORF">SAMN06265221_102256</name>
</gene>
<evidence type="ECO:0000256" key="1">
    <source>
        <dbReference type="SAM" id="MobiDB-lite"/>
    </source>
</evidence>
<dbReference type="AlphaFoldDB" id="A0A521BE68"/>
<accession>A0A521BE68</accession>
<evidence type="ECO:0000313" key="2">
    <source>
        <dbReference type="EMBL" id="SMO45382.1"/>
    </source>
</evidence>
<protein>
    <submittedName>
        <fullName evidence="2">Uncharacterized protein</fullName>
    </submittedName>
</protein>
<proteinExistence type="predicted"/>
<dbReference type="RefSeq" id="WP_142661791.1">
    <property type="nucleotide sequence ID" value="NZ_FXTK01000002.1"/>
</dbReference>
<dbReference type="Proteomes" id="UP000319014">
    <property type="component" value="Unassembled WGS sequence"/>
</dbReference>
<dbReference type="InterPro" id="IPR053716">
    <property type="entry name" value="Flag_assembly_chemotaxis_eff"/>
</dbReference>
<feature type="region of interest" description="Disordered" evidence="1">
    <location>
        <begin position="29"/>
        <end position="49"/>
    </location>
</feature>
<organism evidence="2 3">
    <name type="scientific">Paracoccus laeviglucosivorans</name>
    <dbReference type="NCBI Taxonomy" id="1197861"/>
    <lineage>
        <taxon>Bacteria</taxon>
        <taxon>Pseudomonadati</taxon>
        <taxon>Pseudomonadota</taxon>
        <taxon>Alphaproteobacteria</taxon>
        <taxon>Rhodobacterales</taxon>
        <taxon>Paracoccaceae</taxon>
        <taxon>Paracoccus</taxon>
    </lineage>
</organism>
<sequence length="165" mass="18875">MRKRLRQMDKLIRLADLREDLARRALAQAGHALSERTRERDEAQGRSLALRRDQAERREILRNPLIGSAQLRGQLSAVLTTFEADRTREAEARKIASDAEAARRTAEQTLIAARFDLIQAGRLTEKRRRIREPIQTALFRAAEARDELEAEEIRRDLPAPQGGMT</sequence>
<name>A0A521BE68_9RHOB</name>
<feature type="compositionally biased region" description="Basic and acidic residues" evidence="1">
    <location>
        <begin position="33"/>
        <end position="49"/>
    </location>
</feature>
<keyword evidence="3" id="KW-1185">Reference proteome</keyword>
<evidence type="ECO:0000313" key="3">
    <source>
        <dbReference type="Proteomes" id="UP000319014"/>
    </source>
</evidence>
<reference evidence="2 3" key="1">
    <citation type="submission" date="2017-05" db="EMBL/GenBank/DDBJ databases">
        <authorList>
            <person name="Varghese N."/>
            <person name="Submissions S."/>
        </authorList>
    </citation>
    <scope>NUCLEOTIDE SEQUENCE [LARGE SCALE GENOMIC DNA]</scope>
    <source>
        <strain evidence="2 3">DSM 100094</strain>
    </source>
</reference>